<dbReference type="CDD" id="cd00610">
    <property type="entry name" value="OAT_like"/>
    <property type="match status" value="1"/>
</dbReference>
<feature type="modified residue" description="N6-(pyridoxal phosphate)lysine" evidence="5">
    <location>
        <position position="244"/>
    </location>
</feature>
<dbReference type="Proteomes" id="UP000280698">
    <property type="component" value="Unassembled WGS sequence"/>
</dbReference>
<dbReference type="PIRSF" id="PIRSF000521">
    <property type="entry name" value="Transaminase_4ab_Lys_Orn"/>
    <property type="match status" value="1"/>
</dbReference>
<comment type="subcellular location">
    <subcellularLocation>
        <location evidence="5">Cytoplasm</location>
    </subcellularLocation>
</comment>
<dbReference type="InterPro" id="IPR005814">
    <property type="entry name" value="Aminotrans_3"/>
</dbReference>
<dbReference type="PROSITE" id="PS00600">
    <property type="entry name" value="AA_TRANSFER_CLASS_3"/>
    <property type="match status" value="1"/>
</dbReference>
<dbReference type="EC" id="2.6.1.11" evidence="5"/>
<proteinExistence type="inferred from homology"/>
<comment type="similarity">
    <text evidence="5">Belongs to the class-III pyridoxal-phosphate-dependent aminotransferase family. ArgD subfamily.</text>
</comment>
<evidence type="ECO:0000256" key="5">
    <source>
        <dbReference type="HAMAP-Rule" id="MF_01107"/>
    </source>
</evidence>
<feature type="binding site" evidence="5">
    <location>
        <position position="133"/>
    </location>
    <ligand>
        <name>N(2)-acetyl-L-ornithine</name>
        <dbReference type="ChEBI" id="CHEBI:57805"/>
    </ligand>
</feature>
<comment type="catalytic activity">
    <reaction evidence="5">
        <text>N(2)-acetyl-L-ornithine + 2-oxoglutarate = N-acetyl-L-glutamate 5-semialdehyde + L-glutamate</text>
        <dbReference type="Rhea" id="RHEA:18049"/>
        <dbReference type="ChEBI" id="CHEBI:16810"/>
        <dbReference type="ChEBI" id="CHEBI:29123"/>
        <dbReference type="ChEBI" id="CHEBI:29985"/>
        <dbReference type="ChEBI" id="CHEBI:57805"/>
        <dbReference type="EC" id="2.6.1.11"/>
    </reaction>
</comment>
<keyword evidence="4 5" id="KW-0663">Pyridoxal phosphate</keyword>
<dbReference type="InterPro" id="IPR015424">
    <property type="entry name" value="PyrdxlP-dep_Trfase"/>
</dbReference>
<keyword evidence="1 5" id="KW-0032">Aminotransferase</keyword>
<feature type="binding site" evidence="5">
    <location>
        <begin position="104"/>
        <end position="105"/>
    </location>
    <ligand>
        <name>pyridoxal 5'-phosphate</name>
        <dbReference type="ChEBI" id="CHEBI:597326"/>
    </ligand>
</feature>
<keyword evidence="5" id="KW-0055">Arginine biosynthesis</keyword>
<keyword evidence="5" id="KW-0963">Cytoplasm</keyword>
<evidence type="ECO:0000313" key="7">
    <source>
        <dbReference type="EMBL" id="RNM00535.1"/>
    </source>
</evidence>
<comment type="miscellaneous">
    <text evidence="5">May also have succinyldiaminopimelate aminotransferase activity, thus carrying out the corresponding step in lysine biosynthesis.</text>
</comment>
<dbReference type="HAMAP" id="MF_01107">
    <property type="entry name" value="ArgD_aminotrans_3"/>
    <property type="match status" value="1"/>
</dbReference>
<dbReference type="InterPro" id="IPR049704">
    <property type="entry name" value="Aminotrans_3_PPA_site"/>
</dbReference>
<keyword evidence="3 5" id="KW-0808">Transferase</keyword>
<evidence type="ECO:0000313" key="8">
    <source>
        <dbReference type="Proteomes" id="UP000280698"/>
    </source>
</evidence>
<comment type="cofactor">
    <cofactor evidence="5">
        <name>pyridoxal 5'-phosphate</name>
        <dbReference type="ChEBI" id="CHEBI:597326"/>
    </cofactor>
    <text evidence="5">Binds 1 pyridoxal phosphate per subunit.</text>
</comment>
<comment type="subunit">
    <text evidence="5">Homodimer.</text>
</comment>
<dbReference type="EMBL" id="RJLN01000010">
    <property type="protein sequence ID" value="RNM00535.1"/>
    <property type="molecule type" value="Genomic_DNA"/>
</dbReference>
<feature type="binding site" evidence="5">
    <location>
        <position position="130"/>
    </location>
    <ligand>
        <name>pyridoxal 5'-phosphate</name>
        <dbReference type="ChEBI" id="CHEBI:597326"/>
    </ligand>
</feature>
<dbReference type="InterPro" id="IPR050103">
    <property type="entry name" value="Class-III_PLP-dep_AT"/>
</dbReference>
<dbReference type="Gene3D" id="3.40.640.10">
    <property type="entry name" value="Type I PLP-dependent aspartate aminotransferase-like (Major domain)"/>
    <property type="match status" value="1"/>
</dbReference>
<dbReference type="NCBIfam" id="NF002874">
    <property type="entry name" value="PRK03244.1"/>
    <property type="match status" value="1"/>
</dbReference>
<feature type="binding site" evidence="5">
    <location>
        <begin position="215"/>
        <end position="218"/>
    </location>
    <ligand>
        <name>pyridoxal 5'-phosphate</name>
        <dbReference type="ChEBI" id="CHEBI:597326"/>
    </ligand>
</feature>
<dbReference type="InterPro" id="IPR015422">
    <property type="entry name" value="PyrdxlP-dep_Trfase_small"/>
</dbReference>
<dbReference type="PANTHER" id="PTHR11986">
    <property type="entry name" value="AMINOTRANSFERASE CLASS III"/>
    <property type="match status" value="1"/>
</dbReference>
<comment type="caution">
    <text evidence="7">The sequence shown here is derived from an EMBL/GenBank/DDBJ whole genome shotgun (WGS) entry which is preliminary data.</text>
</comment>
<feature type="binding site" evidence="5">
    <location>
        <position position="273"/>
    </location>
    <ligand>
        <name>pyridoxal 5'-phosphate</name>
        <dbReference type="ChEBI" id="CHEBI:597326"/>
    </ligand>
</feature>
<dbReference type="SUPFAM" id="SSF53383">
    <property type="entry name" value="PLP-dependent transferases"/>
    <property type="match status" value="1"/>
</dbReference>
<gene>
    <name evidence="5" type="primary">argD</name>
    <name evidence="7" type="ORF">EFE23_05685</name>
</gene>
<dbReference type="InterPro" id="IPR004636">
    <property type="entry name" value="AcOrn/SuccOrn_fam"/>
</dbReference>
<keyword evidence="2 5" id="KW-0028">Amino-acid biosynthesis</keyword>
<dbReference type="RefSeq" id="WP_123239820.1">
    <property type="nucleotide sequence ID" value="NZ_JAAHBY010000010.1"/>
</dbReference>
<dbReference type="PANTHER" id="PTHR11986:SF79">
    <property type="entry name" value="ACETYLORNITHINE AMINOTRANSFERASE, MITOCHONDRIAL"/>
    <property type="match status" value="1"/>
</dbReference>
<accession>A0ABX9WL58</accession>
<protein>
    <recommendedName>
        <fullName evidence="5">Acetylornithine aminotransferase</fullName>
        <shortName evidence="5">ACOAT</shortName>
        <ecNumber evidence="5">2.6.1.11</ecNumber>
    </recommendedName>
</protein>
<evidence type="ECO:0000256" key="4">
    <source>
        <dbReference type="ARBA" id="ARBA00022898"/>
    </source>
</evidence>
<organism evidence="7 8">
    <name type="scientific">Micromonospora solifontis</name>
    <dbReference type="NCBI Taxonomy" id="2487138"/>
    <lineage>
        <taxon>Bacteria</taxon>
        <taxon>Bacillati</taxon>
        <taxon>Actinomycetota</taxon>
        <taxon>Actinomycetes</taxon>
        <taxon>Micromonosporales</taxon>
        <taxon>Micromonosporaceae</taxon>
        <taxon>Micromonospora</taxon>
    </lineage>
</organism>
<evidence type="ECO:0000256" key="2">
    <source>
        <dbReference type="ARBA" id="ARBA00022605"/>
    </source>
</evidence>
<evidence type="ECO:0000256" key="3">
    <source>
        <dbReference type="ARBA" id="ARBA00022679"/>
    </source>
</evidence>
<feature type="region of interest" description="Disordered" evidence="6">
    <location>
        <begin position="391"/>
        <end position="412"/>
    </location>
</feature>
<comment type="pathway">
    <text evidence="5">Amino-acid biosynthesis; L-arginine biosynthesis; N(2)-acetyl-L-ornithine from L-glutamate: step 4/4.</text>
</comment>
<reference evidence="7 8" key="1">
    <citation type="submission" date="2018-11" db="EMBL/GenBank/DDBJ databases">
        <title>Micromonospora sp. PPF5-17, a new actinomycetes isolated from a hot spring soil.</title>
        <authorList>
            <person name="Thawai C."/>
        </authorList>
    </citation>
    <scope>NUCLEOTIDE SEQUENCE [LARGE SCALE GENOMIC DNA]</scope>
    <source>
        <strain evidence="7 8">PPF5-17</strain>
    </source>
</reference>
<evidence type="ECO:0000256" key="1">
    <source>
        <dbReference type="ARBA" id="ARBA00022576"/>
    </source>
</evidence>
<feature type="binding site" evidence="5">
    <location>
        <position position="272"/>
    </location>
    <ligand>
        <name>N(2)-acetyl-L-ornithine</name>
        <dbReference type="ChEBI" id="CHEBI:57805"/>
    </ligand>
</feature>
<name>A0ABX9WL58_9ACTN</name>
<dbReference type="InterPro" id="IPR015421">
    <property type="entry name" value="PyrdxlP-dep_Trfase_major"/>
</dbReference>
<dbReference type="Pfam" id="PF00202">
    <property type="entry name" value="Aminotran_3"/>
    <property type="match status" value="1"/>
</dbReference>
<keyword evidence="8" id="KW-1185">Reference proteome</keyword>
<evidence type="ECO:0000256" key="6">
    <source>
        <dbReference type="SAM" id="MobiDB-lite"/>
    </source>
</evidence>
<dbReference type="Gene3D" id="3.90.1150.10">
    <property type="entry name" value="Aspartate Aminotransferase, domain 1"/>
    <property type="match status" value="1"/>
</dbReference>
<dbReference type="GO" id="GO:0003992">
    <property type="term" value="F:N2-acetyl-L-ornithine:2-oxoglutarate 5-aminotransferase activity"/>
    <property type="evidence" value="ECO:0007669"/>
    <property type="project" value="UniProtKB-EC"/>
</dbReference>
<dbReference type="NCBIfam" id="TIGR00707">
    <property type="entry name" value="argD"/>
    <property type="match status" value="1"/>
</dbReference>
<sequence>MSTLVERWGAAMMDNYGTPPLALVSGSGAVVVDEAGREYVDLLGGIAVNALGHAHPAVVAAVSKQVATLGHVSNLFVAEPPVALAELLLALAGRPGRVFFANSGAEANEAAFKLSRLTGRTHVVATRGGFHGRTMGALALTGQPAKADPFRPLPGDVTHVPYGDAAALAEAVTDATAMVILEPIQGENGVVVPPPGYLAEARRITAAHGALLVLDEVQTGVGRTGHWFAHQAEGVEPDVITLAKGLGGGLPIGACLAFGRAAELLTPGMHGTTFGGNPVSCAAALAVVATIANEGLLDHVKRIGERLRRGIEALGHPLVVEVRGAGLLLGVVLDQPVSGTVANALREAGFLVNPVQPGVVRLAPPLILTAEQVDALLAALPAALDAAAPAPAATPAAPAPDSADPTTTEVPA</sequence>
<dbReference type="NCBIfam" id="NF002325">
    <property type="entry name" value="PRK01278.1"/>
    <property type="match status" value="1"/>
</dbReference>